<organism evidence="1 2">
    <name type="scientific">Hirsutella minnesotensis 3608</name>
    <dbReference type="NCBI Taxonomy" id="1043627"/>
    <lineage>
        <taxon>Eukaryota</taxon>
        <taxon>Fungi</taxon>
        <taxon>Dikarya</taxon>
        <taxon>Ascomycota</taxon>
        <taxon>Pezizomycotina</taxon>
        <taxon>Sordariomycetes</taxon>
        <taxon>Hypocreomycetidae</taxon>
        <taxon>Hypocreales</taxon>
        <taxon>Ophiocordycipitaceae</taxon>
        <taxon>Hirsutella</taxon>
    </lineage>
</organism>
<dbReference type="EMBL" id="KQ030515">
    <property type="protein sequence ID" value="KJZ75793.1"/>
    <property type="molecule type" value="Genomic_DNA"/>
</dbReference>
<sequence>MGPTLVHVRGKRKQPSAETPKPVLELAAKKAKRTLASVMATRLHRHRPTLESLPAEILESILLYSSNFALPRASSLIGFKLSGRATLLRLFVWAFHETWHQGFGIPAHQHIFHVPPKGEDGEMPCHGDPVLQSAMLELPWVNIDFILQAQQVWADRYARHRWYSHNLPWSSISSHHQPNHDYSGGFSHFNARACFEADYQQALAEPGKVNSETMDWRARDVHPETRMPTELLTGPWDDEKLRRLYWLSRGGIDLDYEGQAVQPWEVKVQCLENAIVLPREPIALVANCLLGAWIFEFLPSDVMARLYHSLDTRMKWGDDSLDSRSILMCASGALSYFMQVAKFTRQGSLR</sequence>
<name>A0A0F7ZV09_9HYPO</name>
<accession>A0A0F7ZV09</accession>
<keyword evidence="2" id="KW-1185">Reference proteome</keyword>
<dbReference type="OrthoDB" id="4167490at2759"/>
<proteinExistence type="predicted"/>
<dbReference type="AlphaFoldDB" id="A0A0F7ZV09"/>
<reference evidence="1 2" key="1">
    <citation type="journal article" date="2014" name="Genome Biol. Evol.">
        <title>Comparative genomics and transcriptomics analyses reveal divergent lifestyle features of nematode endoparasitic fungus Hirsutella minnesotensis.</title>
        <authorList>
            <person name="Lai Y."/>
            <person name="Liu K."/>
            <person name="Zhang X."/>
            <person name="Zhang X."/>
            <person name="Li K."/>
            <person name="Wang N."/>
            <person name="Shu C."/>
            <person name="Wu Y."/>
            <person name="Wang C."/>
            <person name="Bushley K.E."/>
            <person name="Xiang M."/>
            <person name="Liu X."/>
        </authorList>
    </citation>
    <scope>NUCLEOTIDE SEQUENCE [LARGE SCALE GENOMIC DNA]</scope>
    <source>
        <strain evidence="1 2">3608</strain>
    </source>
</reference>
<evidence type="ECO:0000313" key="1">
    <source>
        <dbReference type="EMBL" id="KJZ75793.1"/>
    </source>
</evidence>
<gene>
    <name evidence="1" type="ORF">HIM_04950</name>
</gene>
<dbReference type="Proteomes" id="UP000054481">
    <property type="component" value="Unassembled WGS sequence"/>
</dbReference>
<evidence type="ECO:0000313" key="2">
    <source>
        <dbReference type="Proteomes" id="UP000054481"/>
    </source>
</evidence>
<protein>
    <submittedName>
        <fullName evidence="1">Uncharacterized protein</fullName>
    </submittedName>
</protein>